<evidence type="ECO:0000256" key="4">
    <source>
        <dbReference type="SAM" id="MobiDB-lite"/>
    </source>
</evidence>
<accession>A0A1H9K5W8</accession>
<evidence type="ECO:0000313" key="6">
    <source>
        <dbReference type="EMBL" id="SEQ94519.1"/>
    </source>
</evidence>
<dbReference type="InterPro" id="IPR018060">
    <property type="entry name" value="HTH_AraC"/>
</dbReference>
<dbReference type="PROSITE" id="PS01124">
    <property type="entry name" value="HTH_ARAC_FAMILY_2"/>
    <property type="match status" value="1"/>
</dbReference>
<dbReference type="EMBL" id="FOFR01000006">
    <property type="protein sequence ID" value="SEQ94519.1"/>
    <property type="molecule type" value="Genomic_DNA"/>
</dbReference>
<name>A0A1H9K5W8_9PSEU</name>
<evidence type="ECO:0000256" key="3">
    <source>
        <dbReference type="ARBA" id="ARBA00023163"/>
    </source>
</evidence>
<organism evidence="6 7">
    <name type="scientific">Lentzea xinjiangensis</name>
    <dbReference type="NCBI Taxonomy" id="402600"/>
    <lineage>
        <taxon>Bacteria</taxon>
        <taxon>Bacillati</taxon>
        <taxon>Actinomycetota</taxon>
        <taxon>Actinomycetes</taxon>
        <taxon>Pseudonocardiales</taxon>
        <taxon>Pseudonocardiaceae</taxon>
        <taxon>Lentzea</taxon>
    </lineage>
</organism>
<dbReference type="PANTHER" id="PTHR46796:SF13">
    <property type="entry name" value="HTH-TYPE TRANSCRIPTIONAL ACTIVATOR RHAS"/>
    <property type="match status" value="1"/>
</dbReference>
<feature type="domain" description="HTH araC/xylS-type" evidence="5">
    <location>
        <begin position="227"/>
        <end position="325"/>
    </location>
</feature>
<evidence type="ECO:0000259" key="5">
    <source>
        <dbReference type="PROSITE" id="PS01124"/>
    </source>
</evidence>
<evidence type="ECO:0000313" key="7">
    <source>
        <dbReference type="Proteomes" id="UP000199352"/>
    </source>
</evidence>
<evidence type="ECO:0000256" key="2">
    <source>
        <dbReference type="ARBA" id="ARBA00023125"/>
    </source>
</evidence>
<dbReference type="GO" id="GO:0003700">
    <property type="term" value="F:DNA-binding transcription factor activity"/>
    <property type="evidence" value="ECO:0007669"/>
    <property type="project" value="InterPro"/>
</dbReference>
<dbReference type="Pfam" id="PF12833">
    <property type="entry name" value="HTH_18"/>
    <property type="match status" value="1"/>
</dbReference>
<dbReference type="InterPro" id="IPR009057">
    <property type="entry name" value="Homeodomain-like_sf"/>
</dbReference>
<dbReference type="PROSITE" id="PS00041">
    <property type="entry name" value="HTH_ARAC_FAMILY_1"/>
    <property type="match status" value="1"/>
</dbReference>
<gene>
    <name evidence="6" type="ORF">SAMN05216188_106312</name>
</gene>
<feature type="region of interest" description="Disordered" evidence="4">
    <location>
        <begin position="318"/>
        <end position="345"/>
    </location>
</feature>
<dbReference type="InterPro" id="IPR020449">
    <property type="entry name" value="Tscrpt_reg_AraC-type_HTH"/>
</dbReference>
<dbReference type="AlphaFoldDB" id="A0A1H9K5W8"/>
<dbReference type="SMART" id="SM00342">
    <property type="entry name" value="HTH_ARAC"/>
    <property type="match status" value="1"/>
</dbReference>
<dbReference type="SUPFAM" id="SSF51182">
    <property type="entry name" value="RmlC-like cupins"/>
    <property type="match status" value="1"/>
</dbReference>
<keyword evidence="3" id="KW-0804">Transcription</keyword>
<dbReference type="PANTHER" id="PTHR46796">
    <property type="entry name" value="HTH-TYPE TRANSCRIPTIONAL ACTIVATOR RHAS-RELATED"/>
    <property type="match status" value="1"/>
</dbReference>
<dbReference type="Proteomes" id="UP000199352">
    <property type="component" value="Unassembled WGS sequence"/>
</dbReference>
<keyword evidence="2 6" id="KW-0238">DNA-binding</keyword>
<dbReference type="InterPro" id="IPR018062">
    <property type="entry name" value="HTH_AraC-typ_CS"/>
</dbReference>
<protein>
    <submittedName>
        <fullName evidence="6">AraC-type DNA-binding protein</fullName>
    </submittedName>
</protein>
<dbReference type="Pfam" id="PF12852">
    <property type="entry name" value="Cupin_6"/>
    <property type="match status" value="1"/>
</dbReference>
<dbReference type="STRING" id="402600.SAMN05216188_106312"/>
<dbReference type="InterPro" id="IPR014710">
    <property type="entry name" value="RmlC-like_jellyroll"/>
</dbReference>
<evidence type="ECO:0000256" key="1">
    <source>
        <dbReference type="ARBA" id="ARBA00023015"/>
    </source>
</evidence>
<dbReference type="GO" id="GO:0043565">
    <property type="term" value="F:sequence-specific DNA binding"/>
    <property type="evidence" value="ECO:0007669"/>
    <property type="project" value="InterPro"/>
</dbReference>
<sequence length="345" mass="37239">MRSFQCEKRPLSYAKRPILCPYHGFMDVFSDVIATVRAGRAKFTRSRLGGRWGYAFGPYPGAGFHVVLEGGCWLIPPSGSPIALGAGDVVFLPHGAKHGMSDSPDRTIADLPRAPEGGPPDDEPAPGQTQLLCGAYRLERGQAHPFLHSLPEVIHLPARLGDHSALRTAVDLLGADLIEARPGAAAALPALMDLLLVYLLRAWLDEEAARHRPRGGWCVALTDPVVATALQHIHRTPAHPWTVQELGASVGLSKTAFARRFTSLVGQSPMAYLTWWRLSAAARMLRDGEAPLAAIARQVGYTSEFAFATAFKREFGTAPGRFRRRQRDNQDATGEAAGALGSGRG</sequence>
<dbReference type="PRINTS" id="PR00032">
    <property type="entry name" value="HTHARAC"/>
</dbReference>
<dbReference type="Gene3D" id="2.60.120.10">
    <property type="entry name" value="Jelly Rolls"/>
    <property type="match status" value="1"/>
</dbReference>
<dbReference type="InterPro" id="IPR032783">
    <property type="entry name" value="AraC_lig"/>
</dbReference>
<dbReference type="InterPro" id="IPR011051">
    <property type="entry name" value="RmlC_Cupin_sf"/>
</dbReference>
<reference evidence="7" key="1">
    <citation type="submission" date="2016-10" db="EMBL/GenBank/DDBJ databases">
        <authorList>
            <person name="Varghese N."/>
            <person name="Submissions S."/>
        </authorList>
    </citation>
    <scope>NUCLEOTIDE SEQUENCE [LARGE SCALE GENOMIC DNA]</scope>
    <source>
        <strain evidence="7">CGMCC 4.3525</strain>
    </source>
</reference>
<feature type="region of interest" description="Disordered" evidence="4">
    <location>
        <begin position="100"/>
        <end position="127"/>
    </location>
</feature>
<dbReference type="SUPFAM" id="SSF46689">
    <property type="entry name" value="Homeodomain-like"/>
    <property type="match status" value="2"/>
</dbReference>
<keyword evidence="7" id="KW-1185">Reference proteome</keyword>
<proteinExistence type="predicted"/>
<dbReference type="Gene3D" id="1.10.10.60">
    <property type="entry name" value="Homeodomain-like"/>
    <property type="match status" value="2"/>
</dbReference>
<dbReference type="InterPro" id="IPR050204">
    <property type="entry name" value="AraC_XylS_family_regulators"/>
</dbReference>
<keyword evidence="1" id="KW-0805">Transcription regulation</keyword>